<dbReference type="InterPro" id="IPR025877">
    <property type="entry name" value="MobA-like_NTP_Trfase"/>
</dbReference>
<organism evidence="10 11">
    <name type="scientific">Mucilaginibacter psychrotolerans</name>
    <dbReference type="NCBI Taxonomy" id="1524096"/>
    <lineage>
        <taxon>Bacteria</taxon>
        <taxon>Pseudomonadati</taxon>
        <taxon>Bacteroidota</taxon>
        <taxon>Sphingobacteriia</taxon>
        <taxon>Sphingobacteriales</taxon>
        <taxon>Sphingobacteriaceae</taxon>
        <taxon>Mucilaginibacter</taxon>
    </lineage>
</organism>
<comment type="function">
    <text evidence="8">Transfers a GMP moiety from GTP to Mo-molybdopterin (Mo-MPT) cofactor (Moco or molybdenum cofactor) to form Mo-molybdopterin guanine dinucleotide (Mo-MGD) cofactor.</text>
</comment>
<evidence type="ECO:0000256" key="8">
    <source>
        <dbReference type="HAMAP-Rule" id="MF_00316"/>
    </source>
</evidence>
<dbReference type="PANTHER" id="PTHR19136">
    <property type="entry name" value="MOLYBDENUM COFACTOR GUANYLYLTRANSFERASE"/>
    <property type="match status" value="1"/>
</dbReference>
<keyword evidence="7 8" id="KW-0501">Molybdenum cofactor biosynthesis</keyword>
<comment type="subcellular location">
    <subcellularLocation>
        <location evidence="8">Cytoplasm</location>
    </subcellularLocation>
</comment>
<keyword evidence="4 8" id="KW-0547">Nucleotide-binding</keyword>
<evidence type="ECO:0000256" key="1">
    <source>
        <dbReference type="ARBA" id="ARBA00022490"/>
    </source>
</evidence>
<evidence type="ECO:0000256" key="5">
    <source>
        <dbReference type="ARBA" id="ARBA00022842"/>
    </source>
</evidence>
<dbReference type="Proteomes" id="UP000297540">
    <property type="component" value="Unassembled WGS sequence"/>
</dbReference>
<dbReference type="HAMAP" id="MF_00316">
    <property type="entry name" value="MobA"/>
    <property type="match status" value="1"/>
</dbReference>
<dbReference type="InterPro" id="IPR029044">
    <property type="entry name" value="Nucleotide-diphossugar_trans"/>
</dbReference>
<evidence type="ECO:0000313" key="10">
    <source>
        <dbReference type="EMBL" id="TFF39851.1"/>
    </source>
</evidence>
<evidence type="ECO:0000256" key="6">
    <source>
        <dbReference type="ARBA" id="ARBA00023134"/>
    </source>
</evidence>
<feature type="binding site" evidence="8">
    <location>
        <position position="33"/>
    </location>
    <ligand>
        <name>GTP</name>
        <dbReference type="ChEBI" id="CHEBI:37565"/>
    </ligand>
</feature>
<feature type="binding site" evidence="8">
    <location>
        <begin position="21"/>
        <end position="23"/>
    </location>
    <ligand>
        <name>GTP</name>
        <dbReference type="ChEBI" id="CHEBI:37565"/>
    </ligand>
</feature>
<comment type="domain">
    <text evidence="8">The N-terminal domain determines nucleotide recognition and specific binding, while the C-terminal domain determines the specific binding to the target protein.</text>
</comment>
<proteinExistence type="inferred from homology"/>
<feature type="binding site" evidence="8">
    <location>
        <position position="80"/>
    </location>
    <ligand>
        <name>GTP</name>
        <dbReference type="ChEBI" id="CHEBI:37565"/>
    </ligand>
</feature>
<evidence type="ECO:0000256" key="3">
    <source>
        <dbReference type="ARBA" id="ARBA00022723"/>
    </source>
</evidence>
<comment type="catalytic activity">
    <reaction evidence="8">
        <text>Mo-molybdopterin + GTP + H(+) = Mo-molybdopterin guanine dinucleotide + diphosphate</text>
        <dbReference type="Rhea" id="RHEA:34243"/>
        <dbReference type="ChEBI" id="CHEBI:15378"/>
        <dbReference type="ChEBI" id="CHEBI:33019"/>
        <dbReference type="ChEBI" id="CHEBI:37565"/>
        <dbReference type="ChEBI" id="CHEBI:71302"/>
        <dbReference type="ChEBI" id="CHEBI:71310"/>
        <dbReference type="EC" id="2.7.7.77"/>
    </reaction>
</comment>
<dbReference type="EC" id="2.7.7.77" evidence="8"/>
<keyword evidence="2 8" id="KW-0808">Transferase</keyword>
<dbReference type="GO" id="GO:0061603">
    <property type="term" value="F:molybdenum cofactor guanylyltransferase activity"/>
    <property type="evidence" value="ECO:0007669"/>
    <property type="project" value="UniProtKB-EC"/>
</dbReference>
<name>A0A4Y8SMK2_9SPHI</name>
<keyword evidence="11" id="KW-1185">Reference proteome</keyword>
<sequence length="214" mass="24107">MIRFFQNKLQQAKPVLNGLVLAGGKSERMGVDKGTMNWHGKEQRYYMADMLKGFSQEVFISCRDEQQQNKIAGAYSTLTDTFTGLGPYGAILSAFRHNPDTAWLVIACDMPLIDDTVLKHLIDNRSTQHLATAYYSDATGFPEPLITIWEPKAYPALLQFLSQGYSCPRKVLINSDIHLLRVPDAAVLSNVNTPEEMDRAKRIIHNQFAKTDEP</sequence>
<dbReference type="InterPro" id="IPR013482">
    <property type="entry name" value="Molybde_CF_guanTrfase"/>
</dbReference>
<dbReference type="Gene3D" id="3.90.550.10">
    <property type="entry name" value="Spore Coat Polysaccharide Biosynthesis Protein SpsA, Chain A"/>
    <property type="match status" value="1"/>
</dbReference>
<evidence type="ECO:0000256" key="4">
    <source>
        <dbReference type="ARBA" id="ARBA00022741"/>
    </source>
</evidence>
<feature type="domain" description="MobA-like NTP transferase" evidence="9">
    <location>
        <begin position="18"/>
        <end position="163"/>
    </location>
</feature>
<reference evidence="10 11" key="1">
    <citation type="journal article" date="2017" name="Int. J. Syst. Evol. Microbiol.">
        <title>Mucilaginibacterpsychrotolerans sp. nov., isolated from peatlands.</title>
        <authorList>
            <person name="Deng Y."/>
            <person name="Shen L."/>
            <person name="Xu B."/>
            <person name="Liu Y."/>
            <person name="Gu Z."/>
            <person name="Liu H."/>
            <person name="Zhou Y."/>
        </authorList>
    </citation>
    <scope>NUCLEOTIDE SEQUENCE [LARGE SCALE GENOMIC DNA]</scope>
    <source>
        <strain evidence="10 11">NH7-4</strain>
    </source>
</reference>
<dbReference type="OrthoDB" id="9788394at2"/>
<keyword evidence="6 8" id="KW-0342">GTP-binding</keyword>
<gene>
    <name evidence="8" type="primary">mobA</name>
    <name evidence="10" type="ORF">E2R66_04280</name>
</gene>
<comment type="similarity">
    <text evidence="8">Belongs to the MobA family.</text>
</comment>
<comment type="cofactor">
    <cofactor evidence="8">
        <name>Mg(2+)</name>
        <dbReference type="ChEBI" id="CHEBI:18420"/>
    </cofactor>
</comment>
<keyword evidence="5 8" id="KW-0460">Magnesium</keyword>
<comment type="caution">
    <text evidence="8">Lacks conserved residue(s) required for the propagation of feature annotation.</text>
</comment>
<dbReference type="Pfam" id="PF12804">
    <property type="entry name" value="NTP_transf_3"/>
    <property type="match status" value="1"/>
</dbReference>
<evidence type="ECO:0000256" key="2">
    <source>
        <dbReference type="ARBA" id="ARBA00022679"/>
    </source>
</evidence>
<dbReference type="GO" id="GO:0006777">
    <property type="term" value="P:Mo-molybdopterin cofactor biosynthetic process"/>
    <property type="evidence" value="ECO:0007669"/>
    <property type="project" value="UniProtKB-KW"/>
</dbReference>
<dbReference type="GO" id="GO:0005525">
    <property type="term" value="F:GTP binding"/>
    <property type="evidence" value="ECO:0007669"/>
    <property type="project" value="UniProtKB-UniRule"/>
</dbReference>
<dbReference type="SUPFAM" id="SSF53448">
    <property type="entry name" value="Nucleotide-diphospho-sugar transferases"/>
    <property type="match status" value="1"/>
</dbReference>
<evidence type="ECO:0000313" key="11">
    <source>
        <dbReference type="Proteomes" id="UP000297540"/>
    </source>
</evidence>
<evidence type="ECO:0000256" key="7">
    <source>
        <dbReference type="ARBA" id="ARBA00023150"/>
    </source>
</evidence>
<evidence type="ECO:0000259" key="9">
    <source>
        <dbReference type="Pfam" id="PF12804"/>
    </source>
</evidence>
<accession>A0A4Y8SMK2</accession>
<dbReference type="PANTHER" id="PTHR19136:SF81">
    <property type="entry name" value="MOLYBDENUM COFACTOR GUANYLYLTRANSFERASE"/>
    <property type="match status" value="1"/>
</dbReference>
<protein>
    <recommendedName>
        <fullName evidence="8">Probable molybdenum cofactor guanylyltransferase</fullName>
        <shortName evidence="8">MoCo guanylyltransferase</shortName>
        <ecNumber evidence="8">2.7.7.77</ecNumber>
    </recommendedName>
    <alternativeName>
        <fullName evidence="8">GTP:molybdopterin guanylyltransferase</fullName>
    </alternativeName>
    <alternativeName>
        <fullName evidence="8">Mo-MPT guanylyltransferase</fullName>
    </alternativeName>
    <alternativeName>
        <fullName evidence="8">Molybdopterin guanylyltransferase</fullName>
    </alternativeName>
    <alternativeName>
        <fullName evidence="8">Molybdopterin-guanine dinucleotide synthase</fullName>
        <shortName evidence="8">MGD synthase</shortName>
    </alternativeName>
</protein>
<keyword evidence="10" id="KW-0548">Nucleotidyltransferase</keyword>
<dbReference type="GO" id="GO:0005737">
    <property type="term" value="C:cytoplasm"/>
    <property type="evidence" value="ECO:0007669"/>
    <property type="project" value="UniProtKB-SubCell"/>
</dbReference>
<comment type="caution">
    <text evidence="10">The sequence shown here is derived from an EMBL/GenBank/DDBJ whole genome shotgun (WGS) entry which is preliminary data.</text>
</comment>
<keyword evidence="1 8" id="KW-0963">Cytoplasm</keyword>
<feature type="binding site" evidence="8">
    <location>
        <position position="109"/>
    </location>
    <ligand>
        <name>GTP</name>
        <dbReference type="ChEBI" id="CHEBI:37565"/>
    </ligand>
</feature>
<dbReference type="CDD" id="cd02503">
    <property type="entry name" value="MobA"/>
    <property type="match status" value="1"/>
</dbReference>
<keyword evidence="3 8" id="KW-0479">Metal-binding</keyword>
<dbReference type="AlphaFoldDB" id="A0A4Y8SMK2"/>
<dbReference type="GO" id="GO:0046872">
    <property type="term" value="F:metal ion binding"/>
    <property type="evidence" value="ECO:0007669"/>
    <property type="project" value="UniProtKB-KW"/>
</dbReference>
<dbReference type="EMBL" id="SOZE01000003">
    <property type="protein sequence ID" value="TFF39851.1"/>
    <property type="molecule type" value="Genomic_DNA"/>
</dbReference>
<feature type="binding site" evidence="8">
    <location>
        <position position="109"/>
    </location>
    <ligand>
        <name>Mg(2+)</name>
        <dbReference type="ChEBI" id="CHEBI:18420"/>
    </ligand>
</feature>